<evidence type="ECO:0000256" key="1">
    <source>
        <dbReference type="ARBA" id="ARBA00008542"/>
    </source>
</evidence>
<accession>A0A1I3ZLH5</accession>
<comment type="similarity">
    <text evidence="1">Belongs to the peptidase C56 family.</text>
</comment>
<reference evidence="3 4" key="1">
    <citation type="submission" date="2016-10" db="EMBL/GenBank/DDBJ databases">
        <authorList>
            <person name="de Groot N.N."/>
        </authorList>
    </citation>
    <scope>NUCLEOTIDE SEQUENCE [LARGE SCALE GENOMIC DNA]</scope>
    <source>
        <strain evidence="3 4">NE2</strain>
    </source>
</reference>
<dbReference type="Proteomes" id="UP000198755">
    <property type="component" value="Unassembled WGS sequence"/>
</dbReference>
<dbReference type="NCBIfam" id="TIGR01382">
    <property type="entry name" value="PfpI"/>
    <property type="match status" value="1"/>
</dbReference>
<dbReference type="GO" id="GO:0008233">
    <property type="term" value="F:peptidase activity"/>
    <property type="evidence" value="ECO:0007669"/>
    <property type="project" value="UniProtKB-KW"/>
</dbReference>
<dbReference type="PANTHER" id="PTHR42733">
    <property type="entry name" value="DJ-1 PROTEIN"/>
    <property type="match status" value="1"/>
</dbReference>
<dbReference type="PANTHER" id="PTHR42733:SF12">
    <property type="entry name" value="PROTEINASE"/>
    <property type="match status" value="1"/>
</dbReference>
<evidence type="ECO:0000313" key="3">
    <source>
        <dbReference type="EMBL" id="SFK44389.1"/>
    </source>
</evidence>
<keyword evidence="3" id="KW-0645">Protease</keyword>
<dbReference type="RefSeq" id="WP_091681891.1">
    <property type="nucleotide sequence ID" value="NZ_FOSN01000008.1"/>
</dbReference>
<protein>
    <submittedName>
        <fullName evidence="3">Protease I</fullName>
    </submittedName>
</protein>
<dbReference type="OrthoDB" id="9792284at2"/>
<dbReference type="STRING" id="1612308.SAMN05444581_10822"/>
<dbReference type="InterPro" id="IPR006286">
    <property type="entry name" value="C56_PfpI-like"/>
</dbReference>
<dbReference type="AlphaFoldDB" id="A0A1I3ZLH5"/>
<organism evidence="3 4">
    <name type="scientific">Methylocapsa palsarum</name>
    <dbReference type="NCBI Taxonomy" id="1612308"/>
    <lineage>
        <taxon>Bacteria</taxon>
        <taxon>Pseudomonadati</taxon>
        <taxon>Pseudomonadota</taxon>
        <taxon>Alphaproteobacteria</taxon>
        <taxon>Hyphomicrobiales</taxon>
        <taxon>Beijerinckiaceae</taxon>
        <taxon>Methylocapsa</taxon>
    </lineage>
</organism>
<dbReference type="InterPro" id="IPR029062">
    <property type="entry name" value="Class_I_gatase-like"/>
</dbReference>
<dbReference type="GO" id="GO:0006508">
    <property type="term" value="P:proteolysis"/>
    <property type="evidence" value="ECO:0007669"/>
    <property type="project" value="UniProtKB-KW"/>
</dbReference>
<evidence type="ECO:0000259" key="2">
    <source>
        <dbReference type="Pfam" id="PF01965"/>
    </source>
</evidence>
<keyword evidence="4" id="KW-1185">Reference proteome</keyword>
<evidence type="ECO:0000313" key="4">
    <source>
        <dbReference type="Proteomes" id="UP000198755"/>
    </source>
</evidence>
<dbReference type="CDD" id="cd03134">
    <property type="entry name" value="GATase1_PfpI_like"/>
    <property type="match status" value="1"/>
</dbReference>
<keyword evidence="3" id="KW-0378">Hydrolase</keyword>
<dbReference type="PROSITE" id="PS51276">
    <property type="entry name" value="PEPTIDASE_C56_PFPI"/>
    <property type="match status" value="1"/>
</dbReference>
<proteinExistence type="inferred from homology"/>
<dbReference type="Pfam" id="PF01965">
    <property type="entry name" value="DJ-1_PfpI"/>
    <property type="match status" value="1"/>
</dbReference>
<dbReference type="EMBL" id="FOSN01000008">
    <property type="protein sequence ID" value="SFK44389.1"/>
    <property type="molecule type" value="Genomic_DNA"/>
</dbReference>
<dbReference type="InterPro" id="IPR002818">
    <property type="entry name" value="DJ-1/PfpI"/>
</dbReference>
<gene>
    <name evidence="3" type="ORF">SAMN05444581_10822</name>
</gene>
<dbReference type="SUPFAM" id="SSF52317">
    <property type="entry name" value="Class I glutamine amidotransferase-like"/>
    <property type="match status" value="1"/>
</dbReference>
<dbReference type="Gene3D" id="3.40.50.880">
    <property type="match status" value="1"/>
</dbReference>
<feature type="domain" description="DJ-1/PfpI" evidence="2">
    <location>
        <begin position="8"/>
        <end position="175"/>
    </location>
</feature>
<sequence>MPTIRDARILIMATDGFEQSELTQPLEKLKEAGALVHVCAPKGPDIKGWKDKNWGETVPVDLEISSVAPSEYHCLVLPGGQMNPDVLRMNDDAVDLVLDFLHSGKIVAAICHAPWLLIEAGVVEGRQLTSWKSLKTDIENAGGQWIDREVVVDDGIITSRCPGDLDAFVAKIIEEIETGEHLEGEPFRVRA</sequence>
<name>A0A1I3ZLH5_9HYPH</name>